<protein>
    <submittedName>
        <fullName evidence="1">Uncharacterized protein</fullName>
    </submittedName>
</protein>
<proteinExistence type="predicted"/>
<name>A0ACD3BI74_9AGAR</name>
<evidence type="ECO:0000313" key="2">
    <source>
        <dbReference type="Proteomes" id="UP000308600"/>
    </source>
</evidence>
<reference evidence="1 2" key="1">
    <citation type="journal article" date="2019" name="Nat. Ecol. Evol.">
        <title>Megaphylogeny resolves global patterns of mushroom evolution.</title>
        <authorList>
            <person name="Varga T."/>
            <person name="Krizsan K."/>
            <person name="Foldi C."/>
            <person name="Dima B."/>
            <person name="Sanchez-Garcia M."/>
            <person name="Sanchez-Ramirez S."/>
            <person name="Szollosi G.J."/>
            <person name="Szarkandi J.G."/>
            <person name="Papp V."/>
            <person name="Albert L."/>
            <person name="Andreopoulos W."/>
            <person name="Angelini C."/>
            <person name="Antonin V."/>
            <person name="Barry K.W."/>
            <person name="Bougher N.L."/>
            <person name="Buchanan P."/>
            <person name="Buyck B."/>
            <person name="Bense V."/>
            <person name="Catcheside P."/>
            <person name="Chovatia M."/>
            <person name="Cooper J."/>
            <person name="Damon W."/>
            <person name="Desjardin D."/>
            <person name="Finy P."/>
            <person name="Geml J."/>
            <person name="Haridas S."/>
            <person name="Hughes K."/>
            <person name="Justo A."/>
            <person name="Karasinski D."/>
            <person name="Kautmanova I."/>
            <person name="Kiss B."/>
            <person name="Kocsube S."/>
            <person name="Kotiranta H."/>
            <person name="LaButti K.M."/>
            <person name="Lechner B.E."/>
            <person name="Liimatainen K."/>
            <person name="Lipzen A."/>
            <person name="Lukacs Z."/>
            <person name="Mihaltcheva S."/>
            <person name="Morgado L.N."/>
            <person name="Niskanen T."/>
            <person name="Noordeloos M.E."/>
            <person name="Ohm R.A."/>
            <person name="Ortiz-Santana B."/>
            <person name="Ovrebo C."/>
            <person name="Racz N."/>
            <person name="Riley R."/>
            <person name="Savchenko A."/>
            <person name="Shiryaev A."/>
            <person name="Soop K."/>
            <person name="Spirin V."/>
            <person name="Szebenyi C."/>
            <person name="Tomsovsky M."/>
            <person name="Tulloss R.E."/>
            <person name="Uehling J."/>
            <person name="Grigoriev I.V."/>
            <person name="Vagvolgyi C."/>
            <person name="Papp T."/>
            <person name="Martin F.M."/>
            <person name="Miettinen O."/>
            <person name="Hibbett D.S."/>
            <person name="Nagy L.G."/>
        </authorList>
    </citation>
    <scope>NUCLEOTIDE SEQUENCE [LARGE SCALE GENOMIC DNA]</scope>
    <source>
        <strain evidence="1 2">NL-1719</strain>
    </source>
</reference>
<organism evidence="1 2">
    <name type="scientific">Pluteus cervinus</name>
    <dbReference type="NCBI Taxonomy" id="181527"/>
    <lineage>
        <taxon>Eukaryota</taxon>
        <taxon>Fungi</taxon>
        <taxon>Dikarya</taxon>
        <taxon>Basidiomycota</taxon>
        <taxon>Agaricomycotina</taxon>
        <taxon>Agaricomycetes</taxon>
        <taxon>Agaricomycetidae</taxon>
        <taxon>Agaricales</taxon>
        <taxon>Pluteineae</taxon>
        <taxon>Pluteaceae</taxon>
        <taxon>Pluteus</taxon>
    </lineage>
</organism>
<evidence type="ECO:0000313" key="1">
    <source>
        <dbReference type="EMBL" id="TFK77401.1"/>
    </source>
</evidence>
<dbReference type="EMBL" id="ML208259">
    <property type="protein sequence ID" value="TFK77401.1"/>
    <property type="molecule type" value="Genomic_DNA"/>
</dbReference>
<dbReference type="Proteomes" id="UP000308600">
    <property type="component" value="Unassembled WGS sequence"/>
</dbReference>
<keyword evidence="2" id="KW-1185">Reference proteome</keyword>
<sequence>MAHPPQLPKIDGDMEILLDIYSHPSLRVGGTEDPPNEEYGDTDRLAELGKQVLSLAVTFHYYSQTPMQSGSAIVINRDQVLSSHNIELWADMYNIKKKLRFDPREAHNIDKPEELERFWNVYTGALYIRNGMSAVQSWVSQLIDPESEPPVAEPVGQHPPPMYPTGPPGYGPPPPMHSHMPPPMGPPMHHHAVSMGPPVGWPPQHQQQPPPPPHQPPPLPPTYPAANSVSNIISVALFNQTAIQRGYAVTYPADQEGPAHQPLWTVRCCLNGQERGRGQGRNQKAAKEEAARQAWASLGWGPF</sequence>
<accession>A0ACD3BI74</accession>
<gene>
    <name evidence="1" type="ORF">BDN72DRAFT_830559</name>
</gene>